<keyword evidence="1" id="KW-1133">Transmembrane helix</keyword>
<organism evidence="2 3">
    <name type="scientific">Coprinopsis marcescibilis</name>
    <name type="common">Agaric fungus</name>
    <name type="synonym">Psathyrella marcescibilis</name>
    <dbReference type="NCBI Taxonomy" id="230819"/>
    <lineage>
        <taxon>Eukaryota</taxon>
        <taxon>Fungi</taxon>
        <taxon>Dikarya</taxon>
        <taxon>Basidiomycota</taxon>
        <taxon>Agaricomycotina</taxon>
        <taxon>Agaricomycetes</taxon>
        <taxon>Agaricomycetidae</taxon>
        <taxon>Agaricales</taxon>
        <taxon>Agaricineae</taxon>
        <taxon>Psathyrellaceae</taxon>
        <taxon>Coprinopsis</taxon>
    </lineage>
</organism>
<evidence type="ECO:0000313" key="3">
    <source>
        <dbReference type="Proteomes" id="UP000307440"/>
    </source>
</evidence>
<dbReference type="EMBL" id="ML210312">
    <property type="protein sequence ID" value="TFK20098.1"/>
    <property type="molecule type" value="Genomic_DNA"/>
</dbReference>
<evidence type="ECO:0000313" key="2">
    <source>
        <dbReference type="EMBL" id="TFK20098.1"/>
    </source>
</evidence>
<gene>
    <name evidence="2" type="ORF">FA15DRAFT_143325</name>
</gene>
<evidence type="ECO:0000256" key="1">
    <source>
        <dbReference type="SAM" id="Phobius"/>
    </source>
</evidence>
<sequence>MFPLALLSPGRVRTSIAENFVSGECPHWCYVVLGTRAVFFLREAGAPHTVGFAVILMQMVVVPTLQTLIIVLRPKASAVGYTRCRFETGDGIARLRASLDEYMNHKTTSTIARSLGIGAKANVKIAPGKQKTLPSTTCLQSGWCIRVARRR</sequence>
<proteinExistence type="predicted"/>
<name>A0A5C3KVZ5_COPMA</name>
<dbReference type="AlphaFoldDB" id="A0A5C3KVZ5"/>
<feature type="transmembrane region" description="Helical" evidence="1">
    <location>
        <begin position="50"/>
        <end position="72"/>
    </location>
</feature>
<keyword evidence="1" id="KW-0812">Transmembrane</keyword>
<accession>A0A5C3KVZ5</accession>
<keyword evidence="1" id="KW-0472">Membrane</keyword>
<dbReference type="Proteomes" id="UP000307440">
    <property type="component" value="Unassembled WGS sequence"/>
</dbReference>
<keyword evidence="3" id="KW-1185">Reference proteome</keyword>
<protein>
    <submittedName>
        <fullName evidence="2">Uncharacterized protein</fullName>
    </submittedName>
</protein>
<reference evidence="2 3" key="1">
    <citation type="journal article" date="2019" name="Nat. Ecol. Evol.">
        <title>Megaphylogeny resolves global patterns of mushroom evolution.</title>
        <authorList>
            <person name="Varga T."/>
            <person name="Krizsan K."/>
            <person name="Foldi C."/>
            <person name="Dima B."/>
            <person name="Sanchez-Garcia M."/>
            <person name="Sanchez-Ramirez S."/>
            <person name="Szollosi G.J."/>
            <person name="Szarkandi J.G."/>
            <person name="Papp V."/>
            <person name="Albert L."/>
            <person name="Andreopoulos W."/>
            <person name="Angelini C."/>
            <person name="Antonin V."/>
            <person name="Barry K.W."/>
            <person name="Bougher N.L."/>
            <person name="Buchanan P."/>
            <person name="Buyck B."/>
            <person name="Bense V."/>
            <person name="Catcheside P."/>
            <person name="Chovatia M."/>
            <person name="Cooper J."/>
            <person name="Damon W."/>
            <person name="Desjardin D."/>
            <person name="Finy P."/>
            <person name="Geml J."/>
            <person name="Haridas S."/>
            <person name="Hughes K."/>
            <person name="Justo A."/>
            <person name="Karasinski D."/>
            <person name="Kautmanova I."/>
            <person name="Kiss B."/>
            <person name="Kocsube S."/>
            <person name="Kotiranta H."/>
            <person name="LaButti K.M."/>
            <person name="Lechner B.E."/>
            <person name="Liimatainen K."/>
            <person name="Lipzen A."/>
            <person name="Lukacs Z."/>
            <person name="Mihaltcheva S."/>
            <person name="Morgado L.N."/>
            <person name="Niskanen T."/>
            <person name="Noordeloos M.E."/>
            <person name="Ohm R.A."/>
            <person name="Ortiz-Santana B."/>
            <person name="Ovrebo C."/>
            <person name="Racz N."/>
            <person name="Riley R."/>
            <person name="Savchenko A."/>
            <person name="Shiryaev A."/>
            <person name="Soop K."/>
            <person name="Spirin V."/>
            <person name="Szebenyi C."/>
            <person name="Tomsovsky M."/>
            <person name="Tulloss R.E."/>
            <person name="Uehling J."/>
            <person name="Grigoriev I.V."/>
            <person name="Vagvolgyi C."/>
            <person name="Papp T."/>
            <person name="Martin F.M."/>
            <person name="Miettinen O."/>
            <person name="Hibbett D.S."/>
            <person name="Nagy L.G."/>
        </authorList>
    </citation>
    <scope>NUCLEOTIDE SEQUENCE [LARGE SCALE GENOMIC DNA]</scope>
    <source>
        <strain evidence="2 3">CBS 121175</strain>
    </source>
</reference>